<feature type="compositionally biased region" description="Polar residues" evidence="1">
    <location>
        <begin position="124"/>
        <end position="141"/>
    </location>
</feature>
<dbReference type="Proteomes" id="UP001642409">
    <property type="component" value="Unassembled WGS sequence"/>
</dbReference>
<evidence type="ECO:0000256" key="1">
    <source>
        <dbReference type="SAM" id="MobiDB-lite"/>
    </source>
</evidence>
<keyword evidence="3" id="KW-1185">Reference proteome</keyword>
<gene>
    <name evidence="2" type="ORF">HINF_LOCUS4945</name>
</gene>
<evidence type="ECO:0000313" key="3">
    <source>
        <dbReference type="Proteomes" id="UP001642409"/>
    </source>
</evidence>
<accession>A0ABP1GWN0</accession>
<protein>
    <submittedName>
        <fullName evidence="2">Uncharacterized protein</fullName>
    </submittedName>
</protein>
<dbReference type="EMBL" id="CAXDID020000009">
    <property type="protein sequence ID" value="CAL5978766.1"/>
    <property type="molecule type" value="Genomic_DNA"/>
</dbReference>
<feature type="compositionally biased region" description="Polar residues" evidence="1">
    <location>
        <begin position="176"/>
        <end position="195"/>
    </location>
</feature>
<proteinExistence type="predicted"/>
<feature type="region of interest" description="Disordered" evidence="1">
    <location>
        <begin position="116"/>
        <end position="158"/>
    </location>
</feature>
<name>A0ABP1GWN0_9EUKA</name>
<organism evidence="2 3">
    <name type="scientific">Hexamita inflata</name>
    <dbReference type="NCBI Taxonomy" id="28002"/>
    <lineage>
        <taxon>Eukaryota</taxon>
        <taxon>Metamonada</taxon>
        <taxon>Diplomonadida</taxon>
        <taxon>Hexamitidae</taxon>
        <taxon>Hexamitinae</taxon>
        <taxon>Hexamita</taxon>
    </lineage>
</organism>
<feature type="region of interest" description="Disordered" evidence="1">
    <location>
        <begin position="176"/>
        <end position="209"/>
    </location>
</feature>
<reference evidence="2 3" key="1">
    <citation type="submission" date="2024-07" db="EMBL/GenBank/DDBJ databases">
        <authorList>
            <person name="Akdeniz Z."/>
        </authorList>
    </citation>
    <scope>NUCLEOTIDE SEQUENCE [LARGE SCALE GENOMIC DNA]</scope>
</reference>
<sequence>MKQKQLNNIINTQRANICTVDDVLSDEYDTEYDCDPFMLVNTKQRSKPQQNTQIQQPGFSQYLFKPENKPTVHQIADTDPEVQLPVNTVLDELEDFDFEELDAELTNSVGQISNQIRGYDKQKPSTTYYQNQEQPQPSKYTPVNVKPQSVRDAAAKKPSLEDLLTQSISKITNTITNHQQQPSAKNTNQQETRPIQLQSQQLSSKPKQNTIVQNTAAQNSFNSFRYVQSRFPGMQQSKATTNSNQIKNQNQLINGKFNQVASQIRETEKLLNKSLLKNVIDYDQFSDKVKTPKMNLSTVQTPKMAPRINLAQNQNTPLKSQFVQKTQNNILKSQIINQKSNNYQSQIQNGMKNNVLDRQLQIKTPVKVDSIYYRQVAKRQDTQNKIEQLRQLKQSQETQENLTFTPKINERPAYLSKLTQYCQNKSVCNSSQLKISQPPVQLQVNTPIQRLNTKKQVLQHTPSTHKVTENSWRDFQNEKVHLFAKHPLPEAPPVHQPYPVYSRPPSVQATPKKNSYVAPTYRFTPEINEPPQKCSQKLQNYLQKDPVERLTKPRIINQPIFAEEKKRISEDEMKLFLQRQENFERIKTAKIQVQQVVERVQPKYVTKQSEMILKYSNKQEVEETKEPTAPVQKRQVMRYKGTIW</sequence>
<evidence type="ECO:0000313" key="2">
    <source>
        <dbReference type="EMBL" id="CAL5978766.1"/>
    </source>
</evidence>
<comment type="caution">
    <text evidence="2">The sequence shown here is derived from an EMBL/GenBank/DDBJ whole genome shotgun (WGS) entry which is preliminary data.</text>
</comment>